<dbReference type="InterPro" id="IPR001005">
    <property type="entry name" value="SANT/Myb"/>
</dbReference>
<dbReference type="Proteomes" id="UP000249390">
    <property type="component" value="Unassembled WGS sequence"/>
</dbReference>
<proteinExistence type="predicted"/>
<evidence type="ECO:0000256" key="3">
    <source>
        <dbReference type="ARBA" id="ARBA00023242"/>
    </source>
</evidence>
<keyword evidence="3" id="KW-0539">Nucleus</keyword>
<dbReference type="SMART" id="SM00717">
    <property type="entry name" value="SANT"/>
    <property type="match status" value="1"/>
</dbReference>
<evidence type="ECO:0000259" key="5">
    <source>
        <dbReference type="PROSITE" id="PS50090"/>
    </source>
</evidence>
<dbReference type="InterPro" id="IPR057625">
    <property type="entry name" value="TPR1-6-like_ubiquitin"/>
</dbReference>
<dbReference type="PROSITE" id="PS51294">
    <property type="entry name" value="HTH_MYB"/>
    <property type="match status" value="1"/>
</dbReference>
<comment type="subcellular location">
    <subcellularLocation>
        <location evidence="1">Nucleus</location>
    </subcellularLocation>
</comment>
<dbReference type="EMBL" id="NQVE01000125">
    <property type="protein sequence ID" value="RAL46162.1"/>
    <property type="molecule type" value="Genomic_DNA"/>
</dbReference>
<dbReference type="PANTHER" id="PTHR21717">
    <property type="entry name" value="TELOMERIC REPEAT BINDING PROTEIN"/>
    <property type="match status" value="1"/>
</dbReference>
<dbReference type="Gene3D" id="1.10.246.220">
    <property type="match status" value="1"/>
</dbReference>
<feature type="domain" description="Myb-like" evidence="5">
    <location>
        <begin position="365"/>
        <end position="420"/>
    </location>
</feature>
<dbReference type="PANTHER" id="PTHR21717:SF70">
    <property type="entry name" value="TELOMERE REPEAT-BINDING PROTEIN 2-RELATED"/>
    <property type="match status" value="1"/>
</dbReference>
<feature type="domain" description="HTH myb-type" evidence="6">
    <location>
        <begin position="365"/>
        <end position="424"/>
    </location>
</feature>
<dbReference type="InterPro" id="IPR029071">
    <property type="entry name" value="Ubiquitin-like_domsf"/>
</dbReference>
<evidence type="ECO:0000313" key="7">
    <source>
        <dbReference type="EMBL" id="RAL46162.1"/>
    </source>
</evidence>
<evidence type="ECO:0000259" key="6">
    <source>
        <dbReference type="PROSITE" id="PS51294"/>
    </source>
</evidence>
<keyword evidence="2" id="KW-0238">DNA-binding</keyword>
<gene>
    <name evidence="7" type="ORF">DM860_006316</name>
</gene>
<evidence type="ECO:0000313" key="8">
    <source>
        <dbReference type="Proteomes" id="UP000249390"/>
    </source>
</evidence>
<dbReference type="PROSITE" id="PS50090">
    <property type="entry name" value="MYB_LIKE"/>
    <property type="match status" value="1"/>
</dbReference>
<evidence type="ECO:0000256" key="2">
    <source>
        <dbReference type="ARBA" id="ARBA00023125"/>
    </source>
</evidence>
<dbReference type="AlphaFoldDB" id="A0A328DK98"/>
<evidence type="ECO:0000256" key="1">
    <source>
        <dbReference type="ARBA" id="ARBA00004123"/>
    </source>
</evidence>
<dbReference type="GO" id="GO:0010597">
    <property type="term" value="P:green leaf volatile biosynthetic process"/>
    <property type="evidence" value="ECO:0007669"/>
    <property type="project" value="UniProtKB-ARBA"/>
</dbReference>
<sequence length="467" mass="52328">MVLLHKRSDNNGYRAPLIPRSTRSTRKRGFTWRKAEVNKQKCAFDLLATIAGNLLLQEGEKSPPSSTKDNINKEEQNAQETTSEEQCRDRGGCERNFFLSELVAKEQICYDDHEEHETWPSAVTTTSDCSDRLELGSLNRKGFECGKERNDNHRNLKDYPFKKRKLYDDDDHKNSMSISEIGHYNEDASSYALTLPTGTSSSSGGEGASFRSNESSRVKLRIKSFRIPELFIEIQENATVGSLKRTVMEAVTTVLGKGLRVGVLLQGKKVRDDTKTLLQSGIRHDNNAVGFTLEPISAQDSTQPRDPRRVKNTTNLIGSGATSAMIDVVGPLVAFPRGNNVGGGGALAVAAPPSPMRKPRGPKTAQRRIRRPFTVCEVESLVQAVEKLGTGRWRDVKLRAFDNAKHRTYVDLKDKWKTVVHTARISPQQRRGEPVPQELLDRVLIAHSYWSNCQHNHQHRSPTAFLL</sequence>
<name>A0A328DK98_9ASTE</name>
<dbReference type="GO" id="GO:0042162">
    <property type="term" value="F:telomeric DNA binding"/>
    <property type="evidence" value="ECO:0007669"/>
    <property type="project" value="UniProtKB-ARBA"/>
</dbReference>
<dbReference type="Pfam" id="PF23603">
    <property type="entry name" value="Ubiquitin_TPR1"/>
    <property type="match status" value="1"/>
</dbReference>
<dbReference type="InterPro" id="IPR031105">
    <property type="entry name" value="TRP_plant"/>
</dbReference>
<evidence type="ECO:0000256" key="4">
    <source>
        <dbReference type="SAM" id="MobiDB-lite"/>
    </source>
</evidence>
<keyword evidence="8" id="KW-1185">Reference proteome</keyword>
<dbReference type="GO" id="GO:0000976">
    <property type="term" value="F:transcription cis-regulatory region binding"/>
    <property type="evidence" value="ECO:0007669"/>
    <property type="project" value="UniProtKB-ARBA"/>
</dbReference>
<reference evidence="7 8" key="1">
    <citation type="submission" date="2018-06" db="EMBL/GenBank/DDBJ databases">
        <title>The Genome of Cuscuta australis (Dodder) Provides Insight into the Evolution of Plant Parasitism.</title>
        <authorList>
            <person name="Liu H."/>
        </authorList>
    </citation>
    <scope>NUCLEOTIDE SEQUENCE [LARGE SCALE GENOMIC DNA]</scope>
    <source>
        <strain evidence="8">cv. Yunnan</strain>
        <tissue evidence="7">Vines</tissue>
    </source>
</reference>
<dbReference type="SUPFAM" id="SSF54236">
    <property type="entry name" value="Ubiquitin-like"/>
    <property type="match status" value="1"/>
</dbReference>
<protein>
    <submittedName>
        <fullName evidence="7">Uncharacterized protein</fullName>
    </submittedName>
</protein>
<dbReference type="CDD" id="cd11660">
    <property type="entry name" value="SANT_TRF"/>
    <property type="match status" value="1"/>
</dbReference>
<organism evidence="7 8">
    <name type="scientific">Cuscuta australis</name>
    <dbReference type="NCBI Taxonomy" id="267555"/>
    <lineage>
        <taxon>Eukaryota</taxon>
        <taxon>Viridiplantae</taxon>
        <taxon>Streptophyta</taxon>
        <taxon>Embryophyta</taxon>
        <taxon>Tracheophyta</taxon>
        <taxon>Spermatophyta</taxon>
        <taxon>Magnoliopsida</taxon>
        <taxon>eudicotyledons</taxon>
        <taxon>Gunneridae</taxon>
        <taxon>Pentapetalae</taxon>
        <taxon>asterids</taxon>
        <taxon>lamiids</taxon>
        <taxon>Solanales</taxon>
        <taxon>Convolvulaceae</taxon>
        <taxon>Cuscuteae</taxon>
        <taxon>Cuscuta</taxon>
        <taxon>Cuscuta subgen. Grammica</taxon>
        <taxon>Cuscuta sect. Cleistogrammica</taxon>
    </lineage>
</organism>
<dbReference type="SUPFAM" id="SSF46689">
    <property type="entry name" value="Homeodomain-like"/>
    <property type="match status" value="1"/>
</dbReference>
<dbReference type="GO" id="GO:0005634">
    <property type="term" value="C:nucleus"/>
    <property type="evidence" value="ECO:0007669"/>
    <property type="project" value="UniProtKB-SubCell"/>
</dbReference>
<accession>A0A328DK98</accession>
<feature type="region of interest" description="Disordered" evidence="4">
    <location>
        <begin position="57"/>
        <end position="86"/>
    </location>
</feature>
<comment type="caution">
    <text evidence="7">The sequence shown here is derived from an EMBL/GenBank/DDBJ whole genome shotgun (WGS) entry which is preliminary data.</text>
</comment>
<dbReference type="InterPro" id="IPR017930">
    <property type="entry name" value="Myb_dom"/>
</dbReference>
<dbReference type="InterPro" id="IPR009057">
    <property type="entry name" value="Homeodomain-like_sf"/>
</dbReference>